<dbReference type="AlphaFoldDB" id="A0AA88DZN7"/>
<dbReference type="EMBL" id="BTGU01000207">
    <property type="protein sequence ID" value="GMN65019.1"/>
    <property type="molecule type" value="Genomic_DNA"/>
</dbReference>
<evidence type="ECO:0000256" key="1">
    <source>
        <dbReference type="SAM" id="MobiDB-lite"/>
    </source>
</evidence>
<evidence type="ECO:0000313" key="2">
    <source>
        <dbReference type="EMBL" id="GMN65019.1"/>
    </source>
</evidence>
<accession>A0AA88DZN7</accession>
<gene>
    <name evidence="2" type="ORF">TIFTF001_034104</name>
</gene>
<sequence length="55" mass="5940">MPDPATRYRARTVIAIDAATTSGWSEIPQELPAASPLDPSSDSTPEDWGPRTWIG</sequence>
<evidence type="ECO:0000313" key="3">
    <source>
        <dbReference type="Proteomes" id="UP001187192"/>
    </source>
</evidence>
<comment type="caution">
    <text evidence="2">The sequence shown here is derived from an EMBL/GenBank/DDBJ whole genome shotgun (WGS) entry which is preliminary data.</text>
</comment>
<name>A0AA88DZN7_FICCA</name>
<feature type="compositionally biased region" description="Low complexity" evidence="1">
    <location>
        <begin position="31"/>
        <end position="43"/>
    </location>
</feature>
<organism evidence="2 3">
    <name type="scientific">Ficus carica</name>
    <name type="common">Common fig</name>
    <dbReference type="NCBI Taxonomy" id="3494"/>
    <lineage>
        <taxon>Eukaryota</taxon>
        <taxon>Viridiplantae</taxon>
        <taxon>Streptophyta</taxon>
        <taxon>Embryophyta</taxon>
        <taxon>Tracheophyta</taxon>
        <taxon>Spermatophyta</taxon>
        <taxon>Magnoliopsida</taxon>
        <taxon>eudicotyledons</taxon>
        <taxon>Gunneridae</taxon>
        <taxon>Pentapetalae</taxon>
        <taxon>rosids</taxon>
        <taxon>fabids</taxon>
        <taxon>Rosales</taxon>
        <taxon>Moraceae</taxon>
        <taxon>Ficeae</taxon>
        <taxon>Ficus</taxon>
    </lineage>
</organism>
<protein>
    <submittedName>
        <fullName evidence="2">Uncharacterized protein</fullName>
    </submittedName>
</protein>
<proteinExistence type="predicted"/>
<dbReference type="Proteomes" id="UP001187192">
    <property type="component" value="Unassembled WGS sequence"/>
</dbReference>
<feature type="region of interest" description="Disordered" evidence="1">
    <location>
        <begin position="25"/>
        <end position="55"/>
    </location>
</feature>
<keyword evidence="3" id="KW-1185">Reference proteome</keyword>
<reference evidence="2" key="1">
    <citation type="submission" date="2023-07" db="EMBL/GenBank/DDBJ databases">
        <title>draft genome sequence of fig (Ficus carica).</title>
        <authorList>
            <person name="Takahashi T."/>
            <person name="Nishimura K."/>
        </authorList>
    </citation>
    <scope>NUCLEOTIDE SEQUENCE</scope>
</reference>